<dbReference type="Proteomes" id="UP000595253">
    <property type="component" value="Plasmid pEPSC2"/>
</dbReference>
<dbReference type="InterPro" id="IPR029063">
    <property type="entry name" value="SAM-dependent_MTases_sf"/>
</dbReference>
<keyword evidence="3" id="KW-0808">Transferase</keyword>
<dbReference type="EC" id="2.1.1.72" evidence="1"/>
<dbReference type="InterPro" id="IPR002052">
    <property type="entry name" value="DNA_methylase_N6_adenine_CS"/>
</dbReference>
<dbReference type="PANTHER" id="PTHR33841:SF1">
    <property type="entry name" value="DNA METHYLTRANSFERASE A"/>
    <property type="match status" value="1"/>
</dbReference>
<dbReference type="PROSITE" id="PS00092">
    <property type="entry name" value="N6_MTASE"/>
    <property type="match status" value="1"/>
</dbReference>
<dbReference type="PRINTS" id="PR00507">
    <property type="entry name" value="N12N6MTFRASE"/>
</dbReference>
<feature type="domain" description="Type II methyltransferase M.TaqI-like" evidence="6">
    <location>
        <begin position="104"/>
        <end position="228"/>
    </location>
</feature>
<gene>
    <name evidence="7" type="ORF">LLC_26620</name>
</gene>
<evidence type="ECO:0000313" key="7">
    <source>
        <dbReference type="EMBL" id="BCO07422.1"/>
    </source>
</evidence>
<keyword evidence="2" id="KW-0489">Methyltransferase</keyword>
<protein>
    <recommendedName>
        <fullName evidence="1">site-specific DNA-methyltransferase (adenine-specific)</fullName>
        <ecNumber evidence="1">2.1.1.72</ecNumber>
    </recommendedName>
</protein>
<evidence type="ECO:0000256" key="4">
    <source>
        <dbReference type="ARBA" id="ARBA00022691"/>
    </source>
</evidence>
<dbReference type="AlphaFoldDB" id="A0AAD1NJY7"/>
<dbReference type="REBASE" id="477271">
    <property type="entry name" value="M.LlaEPSCORF26620P"/>
</dbReference>
<dbReference type="RefSeq" id="WP_126355140.1">
    <property type="nucleotide sequence ID" value="NZ_AP018501.1"/>
</dbReference>
<dbReference type="Pfam" id="PF07669">
    <property type="entry name" value="Eco57I"/>
    <property type="match status" value="1"/>
</dbReference>
<dbReference type="GO" id="GO:0003676">
    <property type="term" value="F:nucleic acid binding"/>
    <property type="evidence" value="ECO:0007669"/>
    <property type="project" value="InterPro"/>
</dbReference>
<reference evidence="7 8" key="1">
    <citation type="submission" date="2020-12" db="EMBL/GenBank/DDBJ databases">
        <title>Complete genome sequence of lactococcus lactis subsp. cremoris strain EPSC and strain G3-2.</title>
        <authorList>
            <person name="Kita K."/>
            <person name="Ishikawa S."/>
        </authorList>
    </citation>
    <scope>NUCLEOTIDE SEQUENCE [LARGE SCALE GENOMIC DNA]</scope>
    <source>
        <strain evidence="7 8">EPSC</strain>
        <plasmid evidence="7 8">pEPSC2</plasmid>
    </source>
</reference>
<dbReference type="GO" id="GO:0032259">
    <property type="term" value="P:methylation"/>
    <property type="evidence" value="ECO:0007669"/>
    <property type="project" value="UniProtKB-KW"/>
</dbReference>
<sequence>MNLISEVLINTRNFLLSQTKDTRKKIGQFFTDEQTALYMANMFDLSNYKGKIRVLDPGTGTGILSAAFIEIAIKQNISNIDLVLVENNLDVLPILKENIKLFKSLKDIKISVTLIEENFITFQSNSFREKTPSRLGQFDYIICNPPYLKIPRNSEETINMDEVISGAPNLYFLFMALSIHNLFDNGEMVYIIPRSWTSGAYFKKFRNYIFDSASLSQVHLFARRDKVFSIEKVLQETIIVKFIKSKMTDIVTLTSSEDNTFSNVITHQSSQKVLVQGSSKYVFLPTSSEEIQLLQRIGKFNNTLPKLGMRLKTGLTVDFKNKNRLKNQAEKGTVPLLFPFNIDNGRINFPNKNKETYQYLLPTNGMKQINKDYIFIKRFSSKEEKYRLQPAIYLCEDINTQFISTDNKLNFIERIDKRPIERNIIFGLFVIFNSTYYDTYYRILNGSTQVNSTEINDLPIPNKNDLKHLGQLFKQSQNFTREFSDNLLGDILKS</sequence>
<keyword evidence="7" id="KW-0614">Plasmid</keyword>
<dbReference type="Gene3D" id="3.40.50.150">
    <property type="entry name" value="Vaccinia Virus protein VP39"/>
    <property type="match status" value="1"/>
</dbReference>
<evidence type="ECO:0000256" key="1">
    <source>
        <dbReference type="ARBA" id="ARBA00011900"/>
    </source>
</evidence>
<evidence type="ECO:0000256" key="2">
    <source>
        <dbReference type="ARBA" id="ARBA00022603"/>
    </source>
</evidence>
<evidence type="ECO:0000313" key="8">
    <source>
        <dbReference type="Proteomes" id="UP000595253"/>
    </source>
</evidence>
<accession>A0AAD1NJY7</accession>
<dbReference type="SUPFAM" id="SSF53335">
    <property type="entry name" value="S-adenosyl-L-methionine-dependent methyltransferases"/>
    <property type="match status" value="1"/>
</dbReference>
<proteinExistence type="predicted"/>
<keyword evidence="4" id="KW-0949">S-adenosyl-L-methionine</keyword>
<dbReference type="EMBL" id="AP024224">
    <property type="protein sequence ID" value="BCO07422.1"/>
    <property type="molecule type" value="Genomic_DNA"/>
</dbReference>
<evidence type="ECO:0000256" key="5">
    <source>
        <dbReference type="ARBA" id="ARBA00047942"/>
    </source>
</evidence>
<name>A0AAD1NJY7_LACLC</name>
<comment type="catalytic activity">
    <reaction evidence="5">
        <text>a 2'-deoxyadenosine in DNA + S-adenosyl-L-methionine = an N(6)-methyl-2'-deoxyadenosine in DNA + S-adenosyl-L-homocysteine + H(+)</text>
        <dbReference type="Rhea" id="RHEA:15197"/>
        <dbReference type="Rhea" id="RHEA-COMP:12418"/>
        <dbReference type="Rhea" id="RHEA-COMP:12419"/>
        <dbReference type="ChEBI" id="CHEBI:15378"/>
        <dbReference type="ChEBI" id="CHEBI:57856"/>
        <dbReference type="ChEBI" id="CHEBI:59789"/>
        <dbReference type="ChEBI" id="CHEBI:90615"/>
        <dbReference type="ChEBI" id="CHEBI:90616"/>
        <dbReference type="EC" id="2.1.1.72"/>
    </reaction>
</comment>
<dbReference type="InterPro" id="IPR011639">
    <property type="entry name" value="MethylTrfase_TaqI-like_dom"/>
</dbReference>
<geneLocation type="plasmid" evidence="7 8">
    <name>pEPSC2</name>
</geneLocation>
<dbReference type="PANTHER" id="PTHR33841">
    <property type="entry name" value="DNA METHYLTRANSFERASE YEEA-RELATED"/>
    <property type="match status" value="1"/>
</dbReference>
<organism evidence="7 8">
    <name type="scientific">Lactococcus lactis subsp. cremoris</name>
    <name type="common">Streptococcus cremoris</name>
    <dbReference type="NCBI Taxonomy" id="1359"/>
    <lineage>
        <taxon>Bacteria</taxon>
        <taxon>Bacillati</taxon>
        <taxon>Bacillota</taxon>
        <taxon>Bacilli</taxon>
        <taxon>Lactobacillales</taxon>
        <taxon>Streptococcaceae</taxon>
        <taxon>Lactococcus</taxon>
    </lineage>
</organism>
<dbReference type="GO" id="GO:0006304">
    <property type="term" value="P:DNA modification"/>
    <property type="evidence" value="ECO:0007669"/>
    <property type="project" value="InterPro"/>
</dbReference>
<dbReference type="CDD" id="cd02440">
    <property type="entry name" value="AdoMet_MTases"/>
    <property type="match status" value="1"/>
</dbReference>
<evidence type="ECO:0000259" key="6">
    <source>
        <dbReference type="Pfam" id="PF07669"/>
    </source>
</evidence>
<dbReference type="GO" id="GO:0009007">
    <property type="term" value="F:site-specific DNA-methyltransferase (adenine-specific) activity"/>
    <property type="evidence" value="ECO:0007669"/>
    <property type="project" value="UniProtKB-EC"/>
</dbReference>
<dbReference type="InterPro" id="IPR050953">
    <property type="entry name" value="N4_N6_ade-DNA_methylase"/>
</dbReference>
<evidence type="ECO:0000256" key="3">
    <source>
        <dbReference type="ARBA" id="ARBA00022679"/>
    </source>
</evidence>